<organism evidence="2 3">
    <name type="scientific">Parabacteroides distasonis str. 3776 D15 i</name>
    <dbReference type="NCBI Taxonomy" id="1339342"/>
    <lineage>
        <taxon>Bacteria</taxon>
        <taxon>Pseudomonadati</taxon>
        <taxon>Bacteroidota</taxon>
        <taxon>Bacteroidia</taxon>
        <taxon>Bacteroidales</taxon>
        <taxon>Tannerellaceae</taxon>
        <taxon>Parabacteroides</taxon>
    </lineage>
</organism>
<dbReference type="Proteomes" id="UP000027850">
    <property type="component" value="Unassembled WGS sequence"/>
</dbReference>
<proteinExistence type="predicted"/>
<feature type="signal peptide" evidence="1">
    <location>
        <begin position="1"/>
        <end position="22"/>
    </location>
</feature>
<keyword evidence="1" id="KW-0732">Signal</keyword>
<evidence type="ECO:0000313" key="2">
    <source>
        <dbReference type="EMBL" id="KDS39495.1"/>
    </source>
</evidence>
<sequence>MKKYIYISIFILSLISFNIAQADKKADVKTPNGSTVIAWIYDETSDAQRESMDNYCRQKHPNAIMIKNGKYSATRTYESD</sequence>
<dbReference type="EMBL" id="JNHK01000057">
    <property type="protein sequence ID" value="KDS39495.1"/>
    <property type="molecule type" value="Genomic_DNA"/>
</dbReference>
<evidence type="ECO:0000313" key="3">
    <source>
        <dbReference type="Proteomes" id="UP000027850"/>
    </source>
</evidence>
<accession>A0AB34LB72</accession>
<reference evidence="2 3" key="1">
    <citation type="submission" date="2014-04" db="EMBL/GenBank/DDBJ databases">
        <authorList>
            <person name="Sears C."/>
            <person name="Carroll K."/>
            <person name="Sack B.R."/>
            <person name="Qadri F."/>
            <person name="Myers L.L."/>
            <person name="Chung G.-T."/>
            <person name="Escheverria P."/>
            <person name="Fraser C.M."/>
            <person name="Sadzewicz L."/>
            <person name="Shefchek K.A."/>
            <person name="Tallon L."/>
            <person name="Das S.P."/>
            <person name="Daugherty S."/>
            <person name="Mongodin E.F."/>
        </authorList>
    </citation>
    <scope>NUCLEOTIDE SEQUENCE [LARGE SCALE GENOMIC DNA]</scope>
    <source>
        <strain evidence="2 3">3776 D15 i</strain>
    </source>
</reference>
<dbReference type="RefSeq" id="WP_036613230.1">
    <property type="nucleotide sequence ID" value="NZ_JNHK01000057.1"/>
</dbReference>
<evidence type="ECO:0000256" key="1">
    <source>
        <dbReference type="SAM" id="SignalP"/>
    </source>
</evidence>
<gene>
    <name evidence="2" type="ORF">M091_4315</name>
</gene>
<feature type="chain" id="PRO_5044301287" evidence="1">
    <location>
        <begin position="23"/>
        <end position="80"/>
    </location>
</feature>
<protein>
    <submittedName>
        <fullName evidence="2">Uncharacterized protein</fullName>
    </submittedName>
</protein>
<dbReference type="AlphaFoldDB" id="A0AB34LB72"/>
<comment type="caution">
    <text evidence="2">The sequence shown here is derived from an EMBL/GenBank/DDBJ whole genome shotgun (WGS) entry which is preliminary data.</text>
</comment>
<name>A0AB34LB72_PARDI</name>